<reference evidence="1" key="1">
    <citation type="submission" date="2023-03" db="EMBL/GenBank/DDBJ databases">
        <title>Massive genome expansion in bonnet fungi (Mycena s.s.) driven by repeated elements and novel gene families across ecological guilds.</title>
        <authorList>
            <consortium name="Lawrence Berkeley National Laboratory"/>
            <person name="Harder C.B."/>
            <person name="Miyauchi S."/>
            <person name="Viragh M."/>
            <person name="Kuo A."/>
            <person name="Thoen E."/>
            <person name="Andreopoulos B."/>
            <person name="Lu D."/>
            <person name="Skrede I."/>
            <person name="Drula E."/>
            <person name="Henrissat B."/>
            <person name="Morin E."/>
            <person name="Kohler A."/>
            <person name="Barry K."/>
            <person name="LaButti K."/>
            <person name="Morin E."/>
            <person name="Salamov A."/>
            <person name="Lipzen A."/>
            <person name="Mereny Z."/>
            <person name="Hegedus B."/>
            <person name="Baldrian P."/>
            <person name="Stursova M."/>
            <person name="Weitz H."/>
            <person name="Taylor A."/>
            <person name="Grigoriev I.V."/>
            <person name="Nagy L.G."/>
            <person name="Martin F."/>
            <person name="Kauserud H."/>
        </authorList>
    </citation>
    <scope>NUCLEOTIDE SEQUENCE</scope>
    <source>
        <strain evidence="1">9144</strain>
    </source>
</reference>
<proteinExistence type="predicted"/>
<dbReference type="Proteomes" id="UP001219525">
    <property type="component" value="Unassembled WGS sequence"/>
</dbReference>
<name>A0AAD6VEV8_9AGAR</name>
<evidence type="ECO:0000313" key="2">
    <source>
        <dbReference type="Proteomes" id="UP001219525"/>
    </source>
</evidence>
<evidence type="ECO:0000313" key="1">
    <source>
        <dbReference type="EMBL" id="KAJ7209306.1"/>
    </source>
</evidence>
<dbReference type="EMBL" id="JARJCW010000031">
    <property type="protein sequence ID" value="KAJ7209306.1"/>
    <property type="molecule type" value="Genomic_DNA"/>
</dbReference>
<protein>
    <submittedName>
        <fullName evidence="1">Uncharacterized protein</fullName>
    </submittedName>
</protein>
<organism evidence="1 2">
    <name type="scientific">Mycena pura</name>
    <dbReference type="NCBI Taxonomy" id="153505"/>
    <lineage>
        <taxon>Eukaryota</taxon>
        <taxon>Fungi</taxon>
        <taxon>Dikarya</taxon>
        <taxon>Basidiomycota</taxon>
        <taxon>Agaricomycotina</taxon>
        <taxon>Agaricomycetes</taxon>
        <taxon>Agaricomycetidae</taxon>
        <taxon>Agaricales</taxon>
        <taxon>Marasmiineae</taxon>
        <taxon>Mycenaceae</taxon>
        <taxon>Mycena</taxon>
    </lineage>
</organism>
<gene>
    <name evidence="1" type="ORF">GGX14DRAFT_566493</name>
</gene>
<dbReference type="AlphaFoldDB" id="A0AAD6VEV8"/>
<accession>A0AAD6VEV8</accession>
<sequence>MAALVEELEIVLRTEEADDDEDELFPAERYVPWTMAGTATMLPLVLPLLLSPLPVEHIHLWYMRETSQFPYIKYLSPFNSILVAITKFFTANCDSIFRLVFLLFGLFPEDIRIESVIIKGLARDFPLWILPLDPGSILVIPASLQCVEIKAFRRPLYDHSSFSEWSSTRRRYQKLHFMTAGNKKHLSLAFDNYSTYAQHDEDFTRGAHYLRIHLMPSAICIAVTMRGDGTQDGKIGITRSIFGIAISGTERF</sequence>
<comment type="caution">
    <text evidence="1">The sequence shown here is derived from an EMBL/GenBank/DDBJ whole genome shotgun (WGS) entry which is preliminary data.</text>
</comment>
<keyword evidence="2" id="KW-1185">Reference proteome</keyword>